<organism evidence="1 2">
    <name type="scientific">Panagrolaimus sp. JU765</name>
    <dbReference type="NCBI Taxonomy" id="591449"/>
    <lineage>
        <taxon>Eukaryota</taxon>
        <taxon>Metazoa</taxon>
        <taxon>Ecdysozoa</taxon>
        <taxon>Nematoda</taxon>
        <taxon>Chromadorea</taxon>
        <taxon>Rhabditida</taxon>
        <taxon>Tylenchina</taxon>
        <taxon>Panagrolaimomorpha</taxon>
        <taxon>Panagrolaimoidea</taxon>
        <taxon>Panagrolaimidae</taxon>
        <taxon>Panagrolaimus</taxon>
    </lineage>
</organism>
<dbReference type="WBParaSite" id="JU765_v2.g4111.t2">
    <property type="protein sequence ID" value="JU765_v2.g4111.t2"/>
    <property type="gene ID" value="JU765_v2.g4111"/>
</dbReference>
<proteinExistence type="predicted"/>
<dbReference type="Proteomes" id="UP000887576">
    <property type="component" value="Unplaced"/>
</dbReference>
<protein>
    <submittedName>
        <fullName evidence="2">SAC3/GANP/THP3 conserved domain-containing protein</fullName>
    </submittedName>
</protein>
<evidence type="ECO:0000313" key="1">
    <source>
        <dbReference type="Proteomes" id="UP000887576"/>
    </source>
</evidence>
<accession>A0AC34R727</accession>
<reference evidence="2" key="1">
    <citation type="submission" date="2022-11" db="UniProtKB">
        <authorList>
            <consortium name="WormBaseParasite"/>
        </authorList>
    </citation>
    <scope>IDENTIFICATION</scope>
</reference>
<name>A0AC34R727_9BILA</name>
<sequence>MTEDTLQSVSESEPNPYWREAEERLRSAGVLQKPILSVNQPSYPTFPNMISPLNAYVPAPMPQVQNEAYNWNYYPPPPPMPRPVYQQPPPPPRNVGQFRPSGGNAVPFNYSSQPTRRPEVFRMNLPQRGPLPKGFQNPLAVSNNDDTLGDPDSGFFMRGKHPASLKEYVKKALSYPKNAEERVKCENYLYARIAPLVNSGACFAVNWGNEPLPHVKNYELATSWTPSNKSKSVSHSTKKDSDSNRHTTTKGKFDDFASHALPGSVRRQNSNEKSSKKAAKKRRQQLNELDRELMFEKRGKFDSTTKCWGPNFLQEWISERKNQSRLSNDLNFMSLNDTVYRRRAVVPMLDRSRLARSFPKVLRNLDQSLVDEYFNRNDGRFNPNDCEEVVGTCLDIEKQYFRLTKKPDPSEIRPVSVLKRAFDKLKTMSRNPENYKYIGDQIRAIRQDLTVQKIRNEFTVEKPDPSEIRPVSVLKRAFDKLKTMSRNPENYKYIGDQIRAIRQDLTVQKIRNEFTVEVYEFHARLTLENKDMPEFNQCQSQLRHLYNDLPNCKNEDEFTAYRLLYYIFTQDDQDILSLLNAVQNKTKPMVLFAIRVHDAYLKGHYIRLFKLFSYPPKMCGYLMDLFIDRERRKFFNIIRSSYRPSLKIEILSKWFNFSSQKDFYDYAKTLGIEILPDSMTEPGKWPKI</sequence>
<evidence type="ECO:0000313" key="2">
    <source>
        <dbReference type="WBParaSite" id="JU765_v2.g4111.t2"/>
    </source>
</evidence>